<dbReference type="SUPFAM" id="SSF88659">
    <property type="entry name" value="Sigma3 and sigma4 domains of RNA polymerase sigma factors"/>
    <property type="match status" value="1"/>
</dbReference>
<dbReference type="SUPFAM" id="SSF54427">
    <property type="entry name" value="NTF2-like"/>
    <property type="match status" value="1"/>
</dbReference>
<dbReference type="PANTHER" id="PTHR30173:SF36">
    <property type="entry name" value="ECF RNA POLYMERASE SIGMA FACTOR SIGJ"/>
    <property type="match status" value="1"/>
</dbReference>
<dbReference type="SUPFAM" id="SSF88946">
    <property type="entry name" value="Sigma2 domain of RNA polymerase sigma factors"/>
    <property type="match status" value="1"/>
</dbReference>
<dbReference type="NCBIfam" id="NF007214">
    <property type="entry name" value="PRK09636.1"/>
    <property type="match status" value="1"/>
</dbReference>
<comment type="caution">
    <text evidence="8">The sequence shown here is derived from an EMBL/GenBank/DDBJ whole genome shotgun (WGS) entry which is preliminary data.</text>
</comment>
<name>A0ABV2QPA0_9MICO</name>
<comment type="subunit">
    <text evidence="2">Interacts transiently with the RNA polymerase catalytic core formed by RpoA, RpoB, RpoC and RpoZ (2 alpha, 1 beta, 1 beta' and 1 omega subunit) to form the RNA polymerase holoenzyme that can initiate transcription.</text>
</comment>
<evidence type="ECO:0000256" key="3">
    <source>
        <dbReference type="ARBA" id="ARBA00023015"/>
    </source>
</evidence>
<dbReference type="InterPro" id="IPR013324">
    <property type="entry name" value="RNA_pol_sigma_r3/r4-like"/>
</dbReference>
<evidence type="ECO:0000256" key="4">
    <source>
        <dbReference type="ARBA" id="ARBA00023082"/>
    </source>
</evidence>
<evidence type="ECO:0000259" key="7">
    <source>
        <dbReference type="Pfam" id="PF08281"/>
    </source>
</evidence>
<dbReference type="PANTHER" id="PTHR30173">
    <property type="entry name" value="SIGMA 19 FACTOR"/>
    <property type="match status" value="1"/>
</dbReference>
<feature type="domain" description="RNA polymerase sigma factor 70 region 4 type 2" evidence="7">
    <location>
        <begin position="115"/>
        <end position="166"/>
    </location>
</feature>
<accession>A0ABV2QPA0</accession>
<dbReference type="Pfam" id="PF08281">
    <property type="entry name" value="Sigma70_r4_2"/>
    <property type="match status" value="1"/>
</dbReference>
<keyword evidence="4" id="KW-0731">Sigma factor</keyword>
<dbReference type="Gene3D" id="1.10.10.10">
    <property type="entry name" value="Winged helix-like DNA-binding domain superfamily/Winged helix DNA-binding domain"/>
    <property type="match status" value="1"/>
</dbReference>
<organism evidence="8 9">
    <name type="scientific">Conyzicola nivalis</name>
    <dbReference type="NCBI Taxonomy" id="1477021"/>
    <lineage>
        <taxon>Bacteria</taxon>
        <taxon>Bacillati</taxon>
        <taxon>Actinomycetota</taxon>
        <taxon>Actinomycetes</taxon>
        <taxon>Micrococcales</taxon>
        <taxon>Microbacteriaceae</taxon>
        <taxon>Conyzicola</taxon>
    </lineage>
</organism>
<keyword evidence="5" id="KW-0804">Transcription</keyword>
<evidence type="ECO:0000259" key="6">
    <source>
        <dbReference type="Pfam" id="PF04542"/>
    </source>
</evidence>
<gene>
    <name evidence="8" type="ORF">ABIE21_002397</name>
</gene>
<dbReference type="Proteomes" id="UP001549257">
    <property type="component" value="Unassembled WGS sequence"/>
</dbReference>
<dbReference type="InterPro" id="IPR007627">
    <property type="entry name" value="RNA_pol_sigma70_r2"/>
</dbReference>
<dbReference type="RefSeq" id="WP_354025041.1">
    <property type="nucleotide sequence ID" value="NZ_JBEPSJ010000002.1"/>
</dbReference>
<reference evidence="8 9" key="1">
    <citation type="submission" date="2024-06" db="EMBL/GenBank/DDBJ databases">
        <title>Sorghum-associated microbial communities from plants grown in Nebraska, USA.</title>
        <authorList>
            <person name="Schachtman D."/>
        </authorList>
    </citation>
    <scope>NUCLEOTIDE SEQUENCE [LARGE SCALE GENOMIC DNA]</scope>
    <source>
        <strain evidence="8 9">2857</strain>
    </source>
</reference>
<dbReference type="InterPro" id="IPR052704">
    <property type="entry name" value="ECF_Sigma-70_Domain"/>
</dbReference>
<dbReference type="InterPro" id="IPR013325">
    <property type="entry name" value="RNA_pol_sigma_r2"/>
</dbReference>
<dbReference type="InterPro" id="IPR036388">
    <property type="entry name" value="WH-like_DNA-bd_sf"/>
</dbReference>
<evidence type="ECO:0000313" key="9">
    <source>
        <dbReference type="Proteomes" id="UP001549257"/>
    </source>
</evidence>
<dbReference type="InterPro" id="IPR013249">
    <property type="entry name" value="RNA_pol_sigma70_r4_t2"/>
</dbReference>
<keyword evidence="9" id="KW-1185">Reference proteome</keyword>
<feature type="domain" description="RNA polymerase sigma-70 region 2" evidence="6">
    <location>
        <begin position="20"/>
        <end position="81"/>
    </location>
</feature>
<dbReference type="NCBIfam" id="TIGR02957">
    <property type="entry name" value="SigX4"/>
    <property type="match status" value="1"/>
</dbReference>
<evidence type="ECO:0000256" key="5">
    <source>
        <dbReference type="ARBA" id="ARBA00023163"/>
    </source>
</evidence>
<dbReference type="EMBL" id="JBEPSJ010000002">
    <property type="protein sequence ID" value="MET4582887.1"/>
    <property type="molecule type" value="Genomic_DNA"/>
</dbReference>
<dbReference type="Gene3D" id="3.10.450.50">
    <property type="match status" value="1"/>
</dbReference>
<dbReference type="Gene3D" id="1.10.1740.10">
    <property type="match status" value="1"/>
</dbReference>
<sequence length="298" mass="32236">MPVSPTPDSHLDDAVEAFQGVRRQLFGVAYRMLGSVSEAEDIVQEAWLRWQTTDRSVVRNPAAFLMTTTARLAITAATTARARHEVYVGPWLPEPVVTADDPALGAESAESLGVAVMLMMERLSPTERAVYVLREAFEYPFAQIAEVLETSEANARQLGRRARLHMAEEDRHEPVSGADHDQLLQALLAAVRLGDVESLEAVLAENVVSISDGGGVVSASRRPVEGRDHVARFLGGVLRKAKPGFDISVVSLNGRSGVLISYGDEPSVAISIDGSTAGIENIYVVANPHKLERLRPGH</sequence>
<comment type="similarity">
    <text evidence="1">Belongs to the sigma-70 factor family. ECF subfamily.</text>
</comment>
<dbReference type="InterPro" id="IPR014303">
    <property type="entry name" value="RNA_pol_sigma-70_ECF"/>
</dbReference>
<protein>
    <submittedName>
        <fullName evidence="8">RNA polymerase sigma-70 factor (ECF subfamily)</fullName>
    </submittedName>
</protein>
<dbReference type="InterPro" id="IPR032710">
    <property type="entry name" value="NTF2-like_dom_sf"/>
</dbReference>
<keyword evidence="3" id="KW-0805">Transcription regulation</keyword>
<evidence type="ECO:0000256" key="2">
    <source>
        <dbReference type="ARBA" id="ARBA00011344"/>
    </source>
</evidence>
<proteinExistence type="inferred from homology"/>
<evidence type="ECO:0000313" key="8">
    <source>
        <dbReference type="EMBL" id="MET4582887.1"/>
    </source>
</evidence>
<evidence type="ECO:0000256" key="1">
    <source>
        <dbReference type="ARBA" id="ARBA00010641"/>
    </source>
</evidence>
<dbReference type="Pfam" id="PF04542">
    <property type="entry name" value="Sigma70_r2"/>
    <property type="match status" value="1"/>
</dbReference>